<dbReference type="EMBL" id="MT141360">
    <property type="protein sequence ID" value="QJA59223.1"/>
    <property type="molecule type" value="Genomic_DNA"/>
</dbReference>
<evidence type="ECO:0000313" key="2">
    <source>
        <dbReference type="EMBL" id="QJA81344.1"/>
    </source>
</evidence>
<proteinExistence type="predicted"/>
<reference evidence="2" key="1">
    <citation type="submission" date="2020-03" db="EMBL/GenBank/DDBJ databases">
        <title>The deep terrestrial virosphere.</title>
        <authorList>
            <person name="Holmfeldt K."/>
            <person name="Nilsson E."/>
            <person name="Simone D."/>
            <person name="Lopez-Fernandez M."/>
            <person name="Wu X."/>
            <person name="de Brujin I."/>
            <person name="Lundin D."/>
            <person name="Andersson A."/>
            <person name="Bertilsson S."/>
            <person name="Dopson M."/>
        </authorList>
    </citation>
    <scope>NUCLEOTIDE SEQUENCE</scope>
    <source>
        <strain evidence="2">MM415A00551</strain>
        <strain evidence="1">MM415B01325</strain>
    </source>
</reference>
<protein>
    <submittedName>
        <fullName evidence="2">Uncharacterized protein</fullName>
    </submittedName>
</protein>
<accession>A0A6M3KIB1</accession>
<sequence>MNLPLKEKLIEATGFVNRIWANFFLDLAASGFVDRGDPSGYDKAVGDFTADAAWHDLDLSAIVPAKAKAIYLRITILNNGLNESVSLRKNGNTDVYGARLCRCQVVNQAFDNYLLIPCDTKRVIEYQASNGGTWAAINFVVLGWFL</sequence>
<organism evidence="2">
    <name type="scientific">viral metagenome</name>
    <dbReference type="NCBI Taxonomy" id="1070528"/>
    <lineage>
        <taxon>unclassified sequences</taxon>
        <taxon>metagenomes</taxon>
        <taxon>organismal metagenomes</taxon>
    </lineage>
</organism>
<evidence type="ECO:0000313" key="1">
    <source>
        <dbReference type="EMBL" id="QJA59223.1"/>
    </source>
</evidence>
<dbReference type="EMBL" id="MT142456">
    <property type="protein sequence ID" value="QJA81344.1"/>
    <property type="molecule type" value="Genomic_DNA"/>
</dbReference>
<dbReference type="AlphaFoldDB" id="A0A6M3KIB1"/>
<gene>
    <name evidence="2" type="ORF">MM415A00551_0005</name>
    <name evidence="1" type="ORF">MM415B01325_0014</name>
</gene>
<name>A0A6M3KIB1_9ZZZZ</name>